<evidence type="ECO:0000313" key="2">
    <source>
        <dbReference type="Proteomes" id="UP001216253"/>
    </source>
</evidence>
<keyword evidence="2" id="KW-1185">Reference proteome</keyword>
<comment type="caution">
    <text evidence="1">The sequence shown here is derived from an EMBL/GenBank/DDBJ whole genome shotgun (WGS) entry which is preliminary data.</text>
</comment>
<dbReference type="EMBL" id="JARESE010000082">
    <property type="protein sequence ID" value="MDE8654357.1"/>
    <property type="molecule type" value="Genomic_DNA"/>
</dbReference>
<sequence>MTVGMRWGWLLGSLAALTIVVLAYAWIDGGREPVRPIAVPVPVPEIAR</sequence>
<proteinExistence type="predicted"/>
<dbReference type="Proteomes" id="UP001216253">
    <property type="component" value="Unassembled WGS sequence"/>
</dbReference>
<reference evidence="1 2" key="1">
    <citation type="submission" date="2023-03" db="EMBL/GenBank/DDBJ databases">
        <title>NovoSphingobium album sp. nov. isolated from polycyclic aromatic hydrocarbons- and heavy-metal polluted soil.</title>
        <authorList>
            <person name="Liu Z."/>
            <person name="Wang K."/>
        </authorList>
    </citation>
    <scope>NUCLEOTIDE SEQUENCE [LARGE SCALE GENOMIC DNA]</scope>
    <source>
        <strain evidence="1 2">H3SJ31-1</strain>
    </source>
</reference>
<gene>
    <name evidence="1" type="ORF">PYV00_21925</name>
</gene>
<accession>A0ABT5WWT4</accession>
<name>A0ABT5WWT4_9SPHN</name>
<evidence type="ECO:0000313" key="1">
    <source>
        <dbReference type="EMBL" id="MDE8654357.1"/>
    </source>
</evidence>
<protein>
    <submittedName>
        <fullName evidence="1">Uncharacterized protein</fullName>
    </submittedName>
</protein>
<organism evidence="1 2">
    <name type="scientific">Novosphingobium album</name>
    <name type="common">ex Liu et al. 2023</name>
    <dbReference type="NCBI Taxonomy" id="3031130"/>
    <lineage>
        <taxon>Bacteria</taxon>
        <taxon>Pseudomonadati</taxon>
        <taxon>Pseudomonadota</taxon>
        <taxon>Alphaproteobacteria</taxon>
        <taxon>Sphingomonadales</taxon>
        <taxon>Sphingomonadaceae</taxon>
        <taxon>Novosphingobium</taxon>
    </lineage>
</organism>
<dbReference type="RefSeq" id="WP_275230468.1">
    <property type="nucleotide sequence ID" value="NZ_JARESE010000082.1"/>
</dbReference>